<dbReference type="AlphaFoldDB" id="M0A6N1"/>
<keyword evidence="2" id="KW-1185">Reference proteome</keyword>
<comment type="caution">
    <text evidence="1">The sequence shown here is derived from an EMBL/GenBank/DDBJ whole genome shotgun (WGS) entry which is preliminary data.</text>
</comment>
<organism evidence="1 2">
    <name type="scientific">Natrialba chahannaoensis JCM 10990</name>
    <dbReference type="NCBI Taxonomy" id="1227492"/>
    <lineage>
        <taxon>Archaea</taxon>
        <taxon>Methanobacteriati</taxon>
        <taxon>Methanobacteriota</taxon>
        <taxon>Stenosarchaea group</taxon>
        <taxon>Halobacteria</taxon>
        <taxon>Halobacteriales</taxon>
        <taxon>Natrialbaceae</taxon>
        <taxon>Natrialba</taxon>
    </lineage>
</organism>
<dbReference type="RefSeq" id="WP_006169343.1">
    <property type="nucleotide sequence ID" value="NZ_AOIN01000098.1"/>
</dbReference>
<dbReference type="PATRIC" id="fig|1227492.4.peg.3790"/>
<gene>
    <name evidence="1" type="ORF">C482_19079</name>
</gene>
<sequence>MRRRSFLAVLAASIVGIGGGYAASKRVAPAGRITRRTVTGVTTDDSGTQRQEDILTEQISEMDPTTVEIRIHQDFHDTLSPDRSNTIDTTLHERFSDRYDDVWYHARHYCDPDSNGNSPCSSPRLSRPDFNDAVIDAEVRMVYRDHPWASVVWVSSQPGDYTVD</sequence>
<protein>
    <submittedName>
        <fullName evidence="1">Uncharacterized protein</fullName>
    </submittedName>
</protein>
<reference evidence="1 2" key="1">
    <citation type="journal article" date="2014" name="PLoS Genet.">
        <title>Phylogenetically driven sequencing of extremely halophilic archaea reveals strategies for static and dynamic osmo-response.</title>
        <authorList>
            <person name="Becker E.A."/>
            <person name="Seitzer P.M."/>
            <person name="Tritt A."/>
            <person name="Larsen D."/>
            <person name="Krusor M."/>
            <person name="Yao A.I."/>
            <person name="Wu D."/>
            <person name="Madern D."/>
            <person name="Eisen J.A."/>
            <person name="Darling A.E."/>
            <person name="Facciotti M.T."/>
        </authorList>
    </citation>
    <scope>NUCLEOTIDE SEQUENCE [LARGE SCALE GENOMIC DNA]</scope>
    <source>
        <strain evidence="1 2">JCM 10990</strain>
    </source>
</reference>
<evidence type="ECO:0000313" key="2">
    <source>
        <dbReference type="Proteomes" id="UP000011693"/>
    </source>
</evidence>
<proteinExistence type="predicted"/>
<dbReference type="EMBL" id="AOIN01000098">
    <property type="protein sequence ID" value="ELY93532.1"/>
    <property type="molecule type" value="Genomic_DNA"/>
</dbReference>
<accession>M0A6N1</accession>
<name>M0A6N1_9EURY</name>
<evidence type="ECO:0000313" key="1">
    <source>
        <dbReference type="EMBL" id="ELY93532.1"/>
    </source>
</evidence>
<dbReference type="Proteomes" id="UP000011693">
    <property type="component" value="Unassembled WGS sequence"/>
</dbReference>